<reference evidence="2" key="1">
    <citation type="journal article" date="2014" name="Int. J. Syst. Evol. Microbiol.">
        <title>Complete genome sequence of Corynebacterium casei LMG S-19264T (=DSM 44701T), isolated from a smear-ripened cheese.</title>
        <authorList>
            <consortium name="US DOE Joint Genome Institute (JGI-PGF)"/>
            <person name="Walter F."/>
            <person name="Albersmeier A."/>
            <person name="Kalinowski J."/>
            <person name="Ruckert C."/>
        </authorList>
    </citation>
    <scope>NUCLEOTIDE SEQUENCE</scope>
    <source>
        <strain evidence="2">CGMCC 1.15371</strain>
    </source>
</reference>
<dbReference type="AlphaFoldDB" id="A0A8J2YM42"/>
<keyword evidence="3" id="KW-1185">Reference proteome</keyword>
<reference evidence="2" key="2">
    <citation type="submission" date="2020-09" db="EMBL/GenBank/DDBJ databases">
        <authorList>
            <person name="Sun Q."/>
            <person name="Zhou Y."/>
        </authorList>
    </citation>
    <scope>NUCLEOTIDE SEQUENCE</scope>
    <source>
        <strain evidence="2">CGMCC 1.15371</strain>
    </source>
</reference>
<evidence type="ECO:0000313" key="3">
    <source>
        <dbReference type="Proteomes" id="UP000628775"/>
    </source>
</evidence>
<name>A0A8J2YM42_9BACL</name>
<feature type="compositionally biased region" description="Low complexity" evidence="1">
    <location>
        <begin position="58"/>
        <end position="73"/>
    </location>
</feature>
<sequence length="118" mass="12939">MSEEKKKPAKKLHVDTLHIHANEIVLHQNTPEGQSTQDQGQGGFQQIPRDFWGFPIRQAQPQPQAQPAAQAEEGSGEEEQTEQPTNEGANTEAEAEGQNQPQPEGQQGPPQGPPFGWI</sequence>
<dbReference type="Proteomes" id="UP000628775">
    <property type="component" value="Unassembled WGS sequence"/>
</dbReference>
<accession>A0A8J2YM42</accession>
<feature type="compositionally biased region" description="Polar residues" evidence="1">
    <location>
        <begin position="27"/>
        <end position="39"/>
    </location>
</feature>
<organism evidence="2 3">
    <name type="scientific">Pullulanibacillus camelliae</name>
    <dbReference type="NCBI Taxonomy" id="1707096"/>
    <lineage>
        <taxon>Bacteria</taxon>
        <taxon>Bacillati</taxon>
        <taxon>Bacillota</taxon>
        <taxon>Bacilli</taxon>
        <taxon>Bacillales</taxon>
        <taxon>Sporolactobacillaceae</taxon>
        <taxon>Pullulanibacillus</taxon>
    </lineage>
</organism>
<protein>
    <submittedName>
        <fullName evidence="2">Uncharacterized protein</fullName>
    </submittedName>
</protein>
<evidence type="ECO:0000256" key="1">
    <source>
        <dbReference type="SAM" id="MobiDB-lite"/>
    </source>
</evidence>
<evidence type="ECO:0000313" key="2">
    <source>
        <dbReference type="EMBL" id="GGE51406.1"/>
    </source>
</evidence>
<gene>
    <name evidence="2" type="ORF">GCM10011391_32740</name>
</gene>
<dbReference type="EMBL" id="BMIR01000019">
    <property type="protein sequence ID" value="GGE51406.1"/>
    <property type="molecule type" value="Genomic_DNA"/>
</dbReference>
<comment type="caution">
    <text evidence="2">The sequence shown here is derived from an EMBL/GenBank/DDBJ whole genome shotgun (WGS) entry which is preliminary data.</text>
</comment>
<feature type="compositionally biased region" description="Low complexity" evidence="1">
    <location>
        <begin position="82"/>
        <end position="109"/>
    </location>
</feature>
<dbReference type="RefSeq" id="WP_188696788.1">
    <property type="nucleotide sequence ID" value="NZ_BMIR01000019.1"/>
</dbReference>
<feature type="region of interest" description="Disordered" evidence="1">
    <location>
        <begin position="20"/>
        <end position="118"/>
    </location>
</feature>
<proteinExistence type="predicted"/>